<reference evidence="3" key="2">
    <citation type="submission" date="2020-01" db="EMBL/GenBank/DDBJ databases">
        <authorList>
            <person name="Korhonen P.K.K."/>
            <person name="Guangxu M.G."/>
            <person name="Wang T.W."/>
            <person name="Stroehlein A.J.S."/>
            <person name="Young N.D."/>
            <person name="Ang C.-S.A."/>
            <person name="Fernando D.W.F."/>
            <person name="Lu H.L."/>
            <person name="Taylor S.T."/>
            <person name="Ehtesham M.E.M."/>
            <person name="Najaraj S.H.N."/>
            <person name="Harsha G.H.G."/>
            <person name="Madugundu A.M."/>
            <person name="Renuse S.R."/>
            <person name="Holt D.H."/>
            <person name="Pandey A.P."/>
            <person name="Papenfuss A.P."/>
            <person name="Gasser R.B.G."/>
            <person name="Fischer K.F."/>
        </authorList>
    </citation>
    <scope>NUCLEOTIDE SEQUENCE</scope>
    <source>
        <strain evidence="3">SSS_KF_BRIS2020</strain>
    </source>
</reference>
<reference evidence="4" key="3">
    <citation type="submission" date="2022-06" db="UniProtKB">
        <authorList>
            <consortium name="EnsemblMetazoa"/>
        </authorList>
    </citation>
    <scope>IDENTIFICATION</scope>
</reference>
<dbReference type="EMBL" id="WVUK01000066">
    <property type="protein sequence ID" value="KAF7488397.1"/>
    <property type="molecule type" value="Genomic_DNA"/>
</dbReference>
<protein>
    <submittedName>
        <fullName evidence="3 4">Uncharacterized protein</fullName>
    </submittedName>
</protein>
<feature type="compositionally biased region" description="Low complexity" evidence="1">
    <location>
        <begin position="89"/>
        <end position="99"/>
    </location>
</feature>
<feature type="transmembrane region" description="Helical" evidence="2">
    <location>
        <begin position="34"/>
        <end position="58"/>
    </location>
</feature>
<evidence type="ECO:0000256" key="1">
    <source>
        <dbReference type="SAM" id="MobiDB-lite"/>
    </source>
</evidence>
<evidence type="ECO:0000313" key="3">
    <source>
        <dbReference type="EMBL" id="KAF7488397.1"/>
    </source>
</evidence>
<keyword evidence="2" id="KW-1133">Transmembrane helix</keyword>
<dbReference type="EnsemblMetazoa" id="SSS_2303s_mrna">
    <property type="protein sequence ID" value="KAF7488397.1"/>
    <property type="gene ID" value="SSS_2303"/>
</dbReference>
<reference evidence="5" key="1">
    <citation type="journal article" date="2020" name="PLoS Negl. Trop. Dis.">
        <title>High-quality nuclear genome for Sarcoptes scabiei-A critical resource for a neglected parasite.</title>
        <authorList>
            <person name="Korhonen P.K."/>
            <person name="Gasser R.B."/>
            <person name="Ma G."/>
            <person name="Wang T."/>
            <person name="Stroehlein A.J."/>
            <person name="Young N.D."/>
            <person name="Ang C.S."/>
            <person name="Fernando D.D."/>
            <person name="Lu H.C."/>
            <person name="Taylor S."/>
            <person name="Reynolds S.L."/>
            <person name="Mofiz E."/>
            <person name="Najaraj S.H."/>
            <person name="Gowda H."/>
            <person name="Madugundu A."/>
            <person name="Renuse S."/>
            <person name="Holt D."/>
            <person name="Pandey A."/>
            <person name="Papenfuss A.T."/>
            <person name="Fischer K."/>
        </authorList>
    </citation>
    <scope>NUCLEOTIDE SEQUENCE [LARGE SCALE GENOMIC DNA]</scope>
</reference>
<organism evidence="3">
    <name type="scientific">Sarcoptes scabiei</name>
    <name type="common">Itch mite</name>
    <name type="synonym">Acarus scabiei</name>
    <dbReference type="NCBI Taxonomy" id="52283"/>
    <lineage>
        <taxon>Eukaryota</taxon>
        <taxon>Metazoa</taxon>
        <taxon>Ecdysozoa</taxon>
        <taxon>Arthropoda</taxon>
        <taxon>Chelicerata</taxon>
        <taxon>Arachnida</taxon>
        <taxon>Acari</taxon>
        <taxon>Acariformes</taxon>
        <taxon>Sarcoptiformes</taxon>
        <taxon>Astigmata</taxon>
        <taxon>Psoroptidia</taxon>
        <taxon>Sarcoptoidea</taxon>
        <taxon>Sarcoptidae</taxon>
        <taxon>Sarcoptinae</taxon>
        <taxon>Sarcoptes</taxon>
    </lineage>
</organism>
<keyword evidence="2" id="KW-0812">Transmembrane</keyword>
<feature type="compositionally biased region" description="Basic residues" evidence="1">
    <location>
        <begin position="104"/>
        <end position="141"/>
    </location>
</feature>
<keyword evidence="2" id="KW-0472">Membrane</keyword>
<dbReference type="OrthoDB" id="6610549at2759"/>
<evidence type="ECO:0000313" key="5">
    <source>
        <dbReference type="Proteomes" id="UP000070412"/>
    </source>
</evidence>
<keyword evidence="5" id="KW-1185">Reference proteome</keyword>
<gene>
    <name evidence="3" type="ORF">SSS_2303</name>
</gene>
<evidence type="ECO:0000313" key="4">
    <source>
        <dbReference type="EnsemblMetazoa" id="KAF7488397.1"/>
    </source>
</evidence>
<dbReference type="AlphaFoldDB" id="A0A834V8P4"/>
<proteinExistence type="predicted"/>
<name>A0A834V8P4_SARSC</name>
<accession>A0A834V8P4</accession>
<sequence>MNKCFKTKSNKMDRNVSTSSDSHLDLFVSISKNLSILIALSVLLLMFVLICIILRLFAKARFRDDNRSIFAEPKKFELAKAQERKMSQLSQLSSSLTSSVPPLPHHHYHSHNHHHSHHLQQDHHHHHHPHNRHHHHHHHRSMPSIIFDANPGVNDLNVTSFLDKSIQKSSRIVSSFDQSNSILNGTIHLISIN</sequence>
<dbReference type="Proteomes" id="UP000070412">
    <property type="component" value="Unassembled WGS sequence"/>
</dbReference>
<evidence type="ECO:0000256" key="2">
    <source>
        <dbReference type="SAM" id="Phobius"/>
    </source>
</evidence>
<feature type="region of interest" description="Disordered" evidence="1">
    <location>
        <begin position="89"/>
        <end position="146"/>
    </location>
</feature>